<dbReference type="InterPro" id="IPR002190">
    <property type="entry name" value="MHD_dom"/>
</dbReference>
<feature type="region of interest" description="Disordered" evidence="1">
    <location>
        <begin position="323"/>
        <end position="346"/>
    </location>
</feature>
<evidence type="ECO:0000259" key="2">
    <source>
        <dbReference type="SMART" id="SM01373"/>
    </source>
</evidence>
<dbReference type="Pfam" id="PF01454">
    <property type="entry name" value="MAGE"/>
    <property type="match status" value="1"/>
</dbReference>
<evidence type="ECO:0000313" key="3">
    <source>
        <dbReference type="EMBL" id="EYE99375.1"/>
    </source>
</evidence>
<accession>A0A017SSV6</accession>
<feature type="domain" description="MAGE" evidence="2">
    <location>
        <begin position="262"/>
        <end position="454"/>
    </location>
</feature>
<dbReference type="Gene3D" id="1.10.10.1200">
    <property type="entry name" value="MAGE homology domain, winged helix WH1 motif"/>
    <property type="match status" value="1"/>
</dbReference>
<feature type="compositionally biased region" description="Polar residues" evidence="1">
    <location>
        <begin position="336"/>
        <end position="346"/>
    </location>
</feature>
<dbReference type="RefSeq" id="XP_040643063.1">
    <property type="nucleotide sequence ID" value="XM_040783576.1"/>
</dbReference>
<feature type="region of interest" description="Disordered" evidence="1">
    <location>
        <begin position="169"/>
        <end position="252"/>
    </location>
</feature>
<evidence type="ECO:0000313" key="4">
    <source>
        <dbReference type="Proteomes" id="UP000019804"/>
    </source>
</evidence>
<keyword evidence="4" id="KW-1185">Reference proteome</keyword>
<dbReference type="AlphaFoldDB" id="A0A017SSV6"/>
<dbReference type="PANTHER" id="PTHR11736:SF14">
    <property type="entry name" value="NSE3 HOMOLOG, SMC5-SMC6 COMPLEX COMPONENT"/>
    <property type="match status" value="1"/>
</dbReference>
<dbReference type="OrthoDB" id="205198at2759"/>
<gene>
    <name evidence="3" type="ORF">EURHEDRAFT_446156</name>
</gene>
<dbReference type="GO" id="GO:0005634">
    <property type="term" value="C:nucleus"/>
    <property type="evidence" value="ECO:0007669"/>
    <property type="project" value="TreeGrafter"/>
</dbReference>
<feature type="compositionally biased region" description="Basic and acidic residues" evidence="1">
    <location>
        <begin position="169"/>
        <end position="181"/>
    </location>
</feature>
<dbReference type="GeneID" id="63698700"/>
<sequence length="514" mass="57587">MGEVTVNGEKAHYSQFLDHLTSYPIISNSIATFKGNKYGAKSLHYADQGYTRLAKPVLPYLSMPYSYVSPYLIRADTLGDKGLSQIDTRFPIIKEDTDKLRTTIYEGAQGSVRIVVDVKGHLVELYGTEYKKCGGDGLVASGKAFITTGLILSQESLAYVSSLLQTKKEQDKDAVQEKDNPYLDVSPFPSSQQDSSRWLRSRHTYASSPAGLSTQQPRRRRHETEITQADSESIADSSDDSEDDENGAIHAPSSTDVMVKKLVRLALASEYSRQVIRRTDISAKVLGEQGARQFKAVFQGAQKALQERFGMQMVELPGKEKVTISQRRAAQKTEKPSSSNKSWILNNTLPSHYRTPQILPPTKAPMESTYTGIYSFIIAVILLNGGALQESKLERYLKRTNADTHTPIDRTDKLLQRLCKEGYLIRNREMDGGEEIIEYMVGPRGKMEVGIQGVAGLAREVYGRAAETEDMTALERDRMEEFEQRLARSLGMRRSERTAEVENENEEEDQGGRR</sequence>
<name>A0A017SSV6_ASPRC</name>
<dbReference type="Gene3D" id="1.10.10.1210">
    <property type="entry name" value="MAGE homology domain, winged helix WH2 motif"/>
    <property type="match status" value="1"/>
</dbReference>
<dbReference type="GO" id="GO:0006281">
    <property type="term" value="P:DNA repair"/>
    <property type="evidence" value="ECO:0007669"/>
    <property type="project" value="TreeGrafter"/>
</dbReference>
<organism evidence="3 4">
    <name type="scientific">Aspergillus ruber (strain CBS 135680)</name>
    <dbReference type="NCBI Taxonomy" id="1388766"/>
    <lineage>
        <taxon>Eukaryota</taxon>
        <taxon>Fungi</taxon>
        <taxon>Dikarya</taxon>
        <taxon>Ascomycota</taxon>
        <taxon>Pezizomycotina</taxon>
        <taxon>Eurotiomycetes</taxon>
        <taxon>Eurotiomycetidae</taxon>
        <taxon>Eurotiales</taxon>
        <taxon>Aspergillaceae</taxon>
        <taxon>Aspergillus</taxon>
        <taxon>Aspergillus subgen. Aspergillus</taxon>
    </lineage>
</organism>
<feature type="region of interest" description="Disordered" evidence="1">
    <location>
        <begin position="489"/>
        <end position="514"/>
    </location>
</feature>
<dbReference type="HOGENOM" id="CLU_509996_0_0_1"/>
<reference evidence="4" key="1">
    <citation type="journal article" date="2014" name="Nat. Commun.">
        <title>Genomic adaptations of the halophilic Dead Sea filamentous fungus Eurotium rubrum.</title>
        <authorList>
            <person name="Kis-Papo T."/>
            <person name="Weig A.R."/>
            <person name="Riley R."/>
            <person name="Persoh D."/>
            <person name="Salamov A."/>
            <person name="Sun H."/>
            <person name="Lipzen A."/>
            <person name="Wasser S.P."/>
            <person name="Rambold G."/>
            <person name="Grigoriev I.V."/>
            <person name="Nevo E."/>
        </authorList>
    </citation>
    <scope>NUCLEOTIDE SEQUENCE [LARGE SCALE GENOMIC DNA]</scope>
    <source>
        <strain evidence="4">CBS 135680</strain>
    </source>
</reference>
<dbReference type="EMBL" id="KK088411">
    <property type="protein sequence ID" value="EYE99375.1"/>
    <property type="molecule type" value="Genomic_DNA"/>
</dbReference>
<feature type="compositionally biased region" description="Acidic residues" evidence="1">
    <location>
        <begin position="501"/>
        <end position="514"/>
    </location>
</feature>
<dbReference type="PANTHER" id="PTHR11736">
    <property type="entry name" value="MELANOMA-ASSOCIATED ANTIGEN MAGE ANTIGEN"/>
    <property type="match status" value="1"/>
</dbReference>
<proteinExistence type="predicted"/>
<dbReference type="SMART" id="SM01373">
    <property type="entry name" value="MAGE"/>
    <property type="match status" value="1"/>
</dbReference>
<dbReference type="InterPro" id="IPR041899">
    <property type="entry name" value="MAGE_WH2"/>
</dbReference>
<protein>
    <submittedName>
        <fullName evidence="3">MAGE-domain-containing protein</fullName>
    </submittedName>
</protein>
<dbReference type="STRING" id="1388766.A0A017SSV6"/>
<dbReference type="InterPro" id="IPR037445">
    <property type="entry name" value="MAGE"/>
</dbReference>
<dbReference type="Proteomes" id="UP000019804">
    <property type="component" value="Unassembled WGS sequence"/>
</dbReference>
<feature type="compositionally biased region" description="Polar residues" evidence="1">
    <location>
        <begin position="188"/>
        <end position="216"/>
    </location>
</feature>
<dbReference type="InterPro" id="IPR041898">
    <property type="entry name" value="MAGE_WH1"/>
</dbReference>
<feature type="compositionally biased region" description="Acidic residues" evidence="1">
    <location>
        <begin position="237"/>
        <end position="246"/>
    </location>
</feature>
<evidence type="ECO:0000256" key="1">
    <source>
        <dbReference type="SAM" id="MobiDB-lite"/>
    </source>
</evidence>